<evidence type="ECO:0000256" key="1">
    <source>
        <dbReference type="SAM" id="MobiDB-lite"/>
    </source>
</evidence>
<dbReference type="Proteomes" id="UP000032702">
    <property type="component" value="Unassembled WGS sequence"/>
</dbReference>
<dbReference type="eggNOG" id="COG4695">
    <property type="taxonomic scope" value="Bacteria"/>
</dbReference>
<reference evidence="3 5" key="1">
    <citation type="submission" date="2006-04" db="EMBL/GenBank/DDBJ databases">
        <authorList>
            <person name="Nierman W.C."/>
        </authorList>
    </citation>
    <scope>NUCLEOTIDE SEQUENCE [LARGE SCALE GENOMIC DNA]</scope>
    <source>
        <strain evidence="3 5">DW4/3-1</strain>
    </source>
</reference>
<dbReference type="EMBL" id="CP002271">
    <property type="protein sequence ID" value="ADO73920.1"/>
    <property type="molecule type" value="Genomic_DNA"/>
</dbReference>
<dbReference type="AlphaFoldDB" id="Q08ZB4"/>
<dbReference type="Proteomes" id="UP000001351">
    <property type="component" value="Chromosome"/>
</dbReference>
<name>Q08ZB4_STIAD</name>
<sequence length="199" mass="22048">MARPTQLNPEIQKQICDHLRSGLFRRAAAGLVGVDEQPLSRWYHRGAVEARGLYRELHVAVNRAEAEFMQGATETLQAASTSNPKHVQWLLSRRFPELYGRRDNVEAKSPEDEAADTAALRDLLLDCLGKFLPDEPPAPEPEQTGGWTEWRTEADLKPHPERQGFAELLPGQKPSEPQKTSTPAAGSSAEANTEAEKMG</sequence>
<reference evidence="2 4" key="2">
    <citation type="journal article" date="2011" name="Mol. Biol. Evol.">
        <title>Comparative genomic analysis of fruiting body formation in Myxococcales.</title>
        <authorList>
            <person name="Huntley S."/>
            <person name="Hamann N."/>
            <person name="Wegener-Feldbrugge S."/>
            <person name="Treuner-Lange A."/>
            <person name="Kube M."/>
            <person name="Reinhardt R."/>
            <person name="Klages S."/>
            <person name="Muller R."/>
            <person name="Ronning C.M."/>
            <person name="Nierman W.C."/>
            <person name="Sogaard-Andersen L."/>
        </authorList>
    </citation>
    <scope>NUCLEOTIDE SEQUENCE [LARGE SCALE GENOMIC DNA]</scope>
    <source>
        <strain evidence="2 4">DW4/3-1</strain>
    </source>
</reference>
<evidence type="ECO:0000313" key="2">
    <source>
        <dbReference type="EMBL" id="ADO73920.1"/>
    </source>
</evidence>
<organism evidence="3 5">
    <name type="scientific">Stigmatella aurantiaca (strain DW4/3-1)</name>
    <dbReference type="NCBI Taxonomy" id="378806"/>
    <lineage>
        <taxon>Bacteria</taxon>
        <taxon>Pseudomonadati</taxon>
        <taxon>Myxococcota</taxon>
        <taxon>Myxococcia</taxon>
        <taxon>Myxococcales</taxon>
        <taxon>Cystobacterineae</taxon>
        <taxon>Archangiaceae</taxon>
        <taxon>Stigmatella</taxon>
    </lineage>
</organism>
<feature type="region of interest" description="Disordered" evidence="1">
    <location>
        <begin position="131"/>
        <end position="199"/>
    </location>
</feature>
<feature type="compositionally biased region" description="Polar residues" evidence="1">
    <location>
        <begin position="175"/>
        <end position="191"/>
    </location>
</feature>
<evidence type="ECO:0000313" key="3">
    <source>
        <dbReference type="EMBL" id="EAU65827.1"/>
    </source>
</evidence>
<evidence type="ECO:0000313" key="5">
    <source>
        <dbReference type="Proteomes" id="UP000032702"/>
    </source>
</evidence>
<accession>Q08ZB4</accession>
<feature type="compositionally biased region" description="Basic and acidic residues" evidence="1">
    <location>
        <begin position="150"/>
        <end position="164"/>
    </location>
</feature>
<dbReference type="KEGG" id="sur:STAUR_6163"/>
<evidence type="ECO:0000313" key="4">
    <source>
        <dbReference type="Proteomes" id="UP000001351"/>
    </source>
</evidence>
<dbReference type="EMBL" id="AAMD01000071">
    <property type="protein sequence ID" value="EAU65827.1"/>
    <property type="molecule type" value="Genomic_DNA"/>
</dbReference>
<dbReference type="HOGENOM" id="CLU_118598_0_0_7"/>
<gene>
    <name evidence="2" type="ordered locus">STAUR_6163</name>
    <name evidence="3" type="ORF">STIAU_6212</name>
</gene>
<dbReference type="OrthoDB" id="3777963at2"/>
<keyword evidence="4" id="KW-1185">Reference proteome</keyword>
<proteinExistence type="predicted"/>
<protein>
    <submittedName>
        <fullName evidence="2">Conserved uncharacterized protein</fullName>
    </submittedName>
</protein>
<dbReference type="PATRIC" id="fig|378806.16.peg.4880"/>